<dbReference type="CDD" id="cd16341">
    <property type="entry name" value="FdhE"/>
    <property type="match status" value="1"/>
</dbReference>
<keyword evidence="10" id="KW-1185">Reference proteome</keyword>
<evidence type="ECO:0000259" key="6">
    <source>
        <dbReference type="Pfam" id="PF04216"/>
    </source>
</evidence>
<evidence type="ECO:0000313" key="10">
    <source>
        <dbReference type="Proteomes" id="UP000190023"/>
    </source>
</evidence>
<comment type="similarity">
    <text evidence="3 4">Belongs to the FdhE family.</text>
</comment>
<evidence type="ECO:0000313" key="9">
    <source>
        <dbReference type="EMBL" id="OOS02517.1"/>
    </source>
</evidence>
<evidence type="ECO:0000256" key="1">
    <source>
        <dbReference type="ARBA" id="ARBA00004496"/>
    </source>
</evidence>
<keyword evidence="2 4" id="KW-0963">Cytoplasm</keyword>
<evidence type="ECO:0000256" key="5">
    <source>
        <dbReference type="SAM" id="Coils"/>
    </source>
</evidence>
<dbReference type="AlphaFoldDB" id="A0A1T0AXB8"/>
<dbReference type="EMBL" id="MUYB01000035">
    <property type="protein sequence ID" value="OOS02517.1"/>
    <property type="molecule type" value="Genomic_DNA"/>
</dbReference>
<comment type="subcellular location">
    <subcellularLocation>
        <location evidence="1 4">Cytoplasm</location>
    </subcellularLocation>
</comment>
<gene>
    <name evidence="4" type="primary">fdhE</name>
    <name evidence="9" type="ORF">B0188_08325</name>
</gene>
<dbReference type="NCBIfam" id="TIGR01562">
    <property type="entry name" value="FdhE"/>
    <property type="match status" value="1"/>
</dbReference>
<dbReference type="InterPro" id="IPR056797">
    <property type="entry name" value="FdhE_central"/>
</dbReference>
<dbReference type="FunFam" id="3.90.1670.10:FF:000001">
    <property type="entry name" value="Protein FdhE"/>
    <property type="match status" value="1"/>
</dbReference>
<keyword evidence="5" id="KW-0175">Coiled coil</keyword>
<evidence type="ECO:0000259" key="8">
    <source>
        <dbReference type="Pfam" id="PF24860"/>
    </source>
</evidence>
<feature type="domain" description="FdhE N-terminal" evidence="6">
    <location>
        <begin position="21"/>
        <end position="178"/>
    </location>
</feature>
<feature type="domain" description="FdhE central" evidence="7">
    <location>
        <begin position="184"/>
        <end position="221"/>
    </location>
</feature>
<dbReference type="InterPro" id="IPR024064">
    <property type="entry name" value="FdhE-like_sf"/>
</dbReference>
<sequence>MGIKILAQDEIKQNASSFHTPALLFANPKNLYQRRTERFYQLAKDHPLSDYLNFAGRIAEAQLKTLQSNPIPKNIHLDFSNLSYQPLSAQKLKRNSHWLAILRAILNEMKNENNPNVQNAIDNLEKKSDQQLETLADKLLQQDFDSVPSDQALFIWAALSLYWLQLTTLIPHQSHKESGSNLHLCPVCGSPPIASVVHFGSEQGLRYLHCSLCETEWHQVRSKCTNCDDAGKLDYWCLDEKMTAVKAETCGNCESYLKILYQEKDPKVEPAADDLAYLFLDSEMEEKGFAKSGLNPYLFP</sequence>
<protein>
    <recommendedName>
        <fullName evidence="4">Protein FdhE homolog</fullName>
    </recommendedName>
</protein>
<evidence type="ECO:0000259" key="7">
    <source>
        <dbReference type="Pfam" id="PF24859"/>
    </source>
</evidence>
<dbReference type="InterPro" id="IPR056796">
    <property type="entry name" value="FdhE_C"/>
</dbReference>
<dbReference type="PANTHER" id="PTHR37689:SF1">
    <property type="entry name" value="PROTEIN FDHE"/>
    <property type="match status" value="1"/>
</dbReference>
<name>A0A1T0AXB8_9PAST</name>
<dbReference type="GO" id="GO:0008199">
    <property type="term" value="F:ferric iron binding"/>
    <property type="evidence" value="ECO:0007669"/>
    <property type="project" value="TreeGrafter"/>
</dbReference>
<comment type="function">
    <text evidence="4">Necessary for formate dehydrogenase activity.</text>
</comment>
<dbReference type="Proteomes" id="UP000190023">
    <property type="component" value="Unassembled WGS sequence"/>
</dbReference>
<dbReference type="GO" id="GO:0051604">
    <property type="term" value="P:protein maturation"/>
    <property type="evidence" value="ECO:0007669"/>
    <property type="project" value="TreeGrafter"/>
</dbReference>
<dbReference type="PIRSF" id="PIRSF018296">
    <property type="entry name" value="Format_dh_formtn"/>
    <property type="match status" value="1"/>
</dbReference>
<dbReference type="NCBIfam" id="NF002925">
    <property type="entry name" value="PRK03564.1"/>
    <property type="match status" value="1"/>
</dbReference>
<dbReference type="InterPro" id="IPR056774">
    <property type="entry name" value="FdhE_N"/>
</dbReference>
<dbReference type="STRING" id="123822.B0188_08325"/>
<dbReference type="GO" id="GO:0005829">
    <property type="term" value="C:cytosol"/>
    <property type="evidence" value="ECO:0007669"/>
    <property type="project" value="TreeGrafter"/>
</dbReference>
<feature type="coiled-coil region" evidence="5">
    <location>
        <begin position="107"/>
        <end position="141"/>
    </location>
</feature>
<dbReference type="Gene3D" id="3.90.1670.10">
    <property type="entry name" value="FdhE-like domain"/>
    <property type="match status" value="1"/>
</dbReference>
<comment type="caution">
    <text evidence="9">The sequence shown here is derived from an EMBL/GenBank/DDBJ whole genome shotgun (WGS) entry which is preliminary data.</text>
</comment>
<dbReference type="Pfam" id="PF24859">
    <property type="entry name" value="FdhE_central"/>
    <property type="match status" value="1"/>
</dbReference>
<feature type="domain" description="FdhE C-terminal" evidence="8">
    <location>
        <begin position="223"/>
        <end position="298"/>
    </location>
</feature>
<dbReference type="SUPFAM" id="SSF144020">
    <property type="entry name" value="FdhE-like"/>
    <property type="match status" value="1"/>
</dbReference>
<organism evidence="9 10">
    <name type="scientific">[Haemophilus] felis</name>
    <dbReference type="NCBI Taxonomy" id="123822"/>
    <lineage>
        <taxon>Bacteria</taxon>
        <taxon>Pseudomonadati</taxon>
        <taxon>Pseudomonadota</taxon>
        <taxon>Gammaproteobacteria</taxon>
        <taxon>Pasteurellales</taxon>
        <taxon>Pasteurellaceae</taxon>
    </lineage>
</organism>
<accession>A0A1T0AXB8</accession>
<proteinExistence type="inferred from homology"/>
<dbReference type="Pfam" id="PF24860">
    <property type="entry name" value="FdhE_C"/>
    <property type="match status" value="1"/>
</dbReference>
<dbReference type="OrthoDB" id="9794151at2"/>
<dbReference type="InterPro" id="IPR006452">
    <property type="entry name" value="Formate_DH_accessory"/>
</dbReference>
<evidence type="ECO:0000256" key="4">
    <source>
        <dbReference type="HAMAP-Rule" id="MF_00611"/>
    </source>
</evidence>
<dbReference type="Pfam" id="PF04216">
    <property type="entry name" value="FdhE_N"/>
    <property type="match status" value="1"/>
</dbReference>
<dbReference type="PANTHER" id="PTHR37689">
    <property type="entry name" value="PROTEIN FDHE"/>
    <property type="match status" value="1"/>
</dbReference>
<dbReference type="HAMAP" id="MF_00611">
    <property type="entry name" value="FdeH"/>
    <property type="match status" value="1"/>
</dbReference>
<reference evidence="9 10" key="1">
    <citation type="submission" date="2017-02" db="EMBL/GenBank/DDBJ databases">
        <title>Draft genome sequence of Haemophilus felis CCUG 31170 type strain.</title>
        <authorList>
            <person name="Engstrom-Jakobsson H."/>
            <person name="Salva-Serra F."/>
            <person name="Thorell K."/>
            <person name="Gonzales-Siles L."/>
            <person name="Karlsson R."/>
            <person name="Boulund F."/>
            <person name="Engstrand L."/>
            <person name="Kristiansson E."/>
            <person name="Moore E."/>
        </authorList>
    </citation>
    <scope>NUCLEOTIDE SEQUENCE [LARGE SCALE GENOMIC DNA]</scope>
    <source>
        <strain evidence="9 10">CCUG 31170</strain>
    </source>
</reference>
<evidence type="ECO:0000256" key="2">
    <source>
        <dbReference type="ARBA" id="ARBA00022490"/>
    </source>
</evidence>
<evidence type="ECO:0000256" key="3">
    <source>
        <dbReference type="ARBA" id="ARBA00061033"/>
    </source>
</evidence>